<feature type="transmembrane region" description="Helical" evidence="1">
    <location>
        <begin position="51"/>
        <end position="70"/>
    </location>
</feature>
<accession>A0ABS0N1M0</accession>
<protein>
    <recommendedName>
        <fullName evidence="4">DUF4175 domain-containing protein</fullName>
    </recommendedName>
</protein>
<dbReference type="RefSeq" id="WP_197919888.1">
    <property type="nucleotide sequence ID" value="NZ_CAWPTA010000006.1"/>
</dbReference>
<name>A0ABS0N1M0_9SPHN</name>
<sequence length="82" mass="9167">MLHSILSDDPWFEPKRLGYGSGLPCAWQGWVLLGVYLALMVGFGLMLEGDWLAVGAIGMAFSTVIFVLLAKRHTRGGWRWRS</sequence>
<reference evidence="2 3" key="1">
    <citation type="submission" date="2020-11" db="EMBL/GenBank/DDBJ databases">
        <title>Erythrobacter sediminis sp. nov., a marine bacterium from a tidal flat of Garorim Bay.</title>
        <authorList>
            <person name="Kim D."/>
            <person name="Yoo Y."/>
            <person name="Kim J.-J."/>
        </authorList>
    </citation>
    <scope>NUCLEOTIDE SEQUENCE [LARGE SCALE GENOMIC DNA]</scope>
    <source>
        <strain evidence="2 3">JGD-13</strain>
    </source>
</reference>
<keyword evidence="1" id="KW-0472">Membrane</keyword>
<keyword evidence="1" id="KW-0812">Transmembrane</keyword>
<keyword evidence="1" id="KW-1133">Transmembrane helix</keyword>
<evidence type="ECO:0000313" key="3">
    <source>
        <dbReference type="Proteomes" id="UP000602442"/>
    </source>
</evidence>
<evidence type="ECO:0000256" key="1">
    <source>
        <dbReference type="SAM" id="Phobius"/>
    </source>
</evidence>
<organism evidence="2 3">
    <name type="scientific">Aurantiacibacter sediminis</name>
    <dbReference type="NCBI Taxonomy" id="2793064"/>
    <lineage>
        <taxon>Bacteria</taxon>
        <taxon>Pseudomonadati</taxon>
        <taxon>Pseudomonadota</taxon>
        <taxon>Alphaproteobacteria</taxon>
        <taxon>Sphingomonadales</taxon>
        <taxon>Erythrobacteraceae</taxon>
        <taxon>Aurantiacibacter</taxon>
    </lineage>
</organism>
<keyword evidence="3" id="KW-1185">Reference proteome</keyword>
<feature type="transmembrane region" description="Helical" evidence="1">
    <location>
        <begin position="25"/>
        <end position="45"/>
    </location>
</feature>
<dbReference type="Proteomes" id="UP000602442">
    <property type="component" value="Unassembled WGS sequence"/>
</dbReference>
<dbReference type="EMBL" id="JAEANY010000001">
    <property type="protein sequence ID" value="MBH5321205.1"/>
    <property type="molecule type" value="Genomic_DNA"/>
</dbReference>
<evidence type="ECO:0008006" key="4">
    <source>
        <dbReference type="Google" id="ProtNLM"/>
    </source>
</evidence>
<comment type="caution">
    <text evidence="2">The sequence shown here is derived from an EMBL/GenBank/DDBJ whole genome shotgun (WGS) entry which is preliminary data.</text>
</comment>
<evidence type="ECO:0000313" key="2">
    <source>
        <dbReference type="EMBL" id="MBH5321205.1"/>
    </source>
</evidence>
<proteinExistence type="predicted"/>
<gene>
    <name evidence="2" type="ORF">I5L03_01240</name>
</gene>